<proteinExistence type="predicted"/>
<gene>
    <name evidence="1" type="ORF">CFB84_27025</name>
</gene>
<dbReference type="EMBL" id="NKFA01000010">
    <property type="protein sequence ID" value="OXI39550.1"/>
    <property type="molecule type" value="Genomic_DNA"/>
</dbReference>
<dbReference type="AlphaFoldDB" id="A0A228IAV7"/>
<reference evidence="2" key="1">
    <citation type="submission" date="2017-06" db="EMBL/GenBank/DDBJ databases">
        <authorList>
            <person name="LiPuma J."/>
            <person name="Spilker T."/>
        </authorList>
    </citation>
    <scope>NUCLEOTIDE SEQUENCE [LARGE SCALE GENOMIC DNA]</scope>
    <source>
        <strain evidence="2">AU17325</strain>
    </source>
</reference>
<accession>A0A228IAV7</accession>
<protein>
    <submittedName>
        <fullName evidence="1">Uncharacterized protein</fullName>
    </submittedName>
</protein>
<dbReference type="Proteomes" id="UP000214600">
    <property type="component" value="Unassembled WGS sequence"/>
</dbReference>
<evidence type="ECO:0000313" key="1">
    <source>
        <dbReference type="EMBL" id="OXI39550.1"/>
    </source>
</evidence>
<sequence>MQAIPGGPVFSACRRRDAVRFIGGAGSRLHGAATIPAGKPDRAWHRIALRQCPVDTGRIALDPEKP</sequence>
<organism evidence="1 2">
    <name type="scientific">Burkholderia aenigmatica</name>
    <dbReference type="NCBI Taxonomy" id="2015348"/>
    <lineage>
        <taxon>Bacteria</taxon>
        <taxon>Pseudomonadati</taxon>
        <taxon>Pseudomonadota</taxon>
        <taxon>Betaproteobacteria</taxon>
        <taxon>Burkholderiales</taxon>
        <taxon>Burkholderiaceae</taxon>
        <taxon>Burkholderia</taxon>
        <taxon>Burkholderia cepacia complex</taxon>
    </lineage>
</organism>
<name>A0A228IAV7_9BURK</name>
<comment type="caution">
    <text evidence="1">The sequence shown here is derived from an EMBL/GenBank/DDBJ whole genome shotgun (WGS) entry which is preliminary data.</text>
</comment>
<evidence type="ECO:0000313" key="2">
    <source>
        <dbReference type="Proteomes" id="UP000214600"/>
    </source>
</evidence>
<reference evidence="1 2" key="2">
    <citation type="submission" date="2017-08" db="EMBL/GenBank/DDBJ databases">
        <title>WGS of novel Burkholderia cepaca complex species.</title>
        <authorList>
            <person name="Lipuma J."/>
            <person name="Spilker T."/>
        </authorList>
    </citation>
    <scope>NUCLEOTIDE SEQUENCE [LARGE SCALE GENOMIC DNA]</scope>
    <source>
        <strain evidence="1 2">AU17325</strain>
    </source>
</reference>